<dbReference type="SUPFAM" id="SSF46894">
    <property type="entry name" value="C-terminal effector domain of the bipartite response regulators"/>
    <property type="match status" value="1"/>
</dbReference>
<dbReference type="Gene3D" id="1.10.10.10">
    <property type="entry name" value="Winged helix-like DNA-binding domain superfamily/Winged helix DNA-binding domain"/>
    <property type="match status" value="1"/>
</dbReference>
<organism evidence="8 9">
    <name type="scientific">Saccharothrix coeruleofusca</name>
    <dbReference type="NCBI Taxonomy" id="33919"/>
    <lineage>
        <taxon>Bacteria</taxon>
        <taxon>Bacillati</taxon>
        <taxon>Actinomycetota</taxon>
        <taxon>Actinomycetes</taxon>
        <taxon>Pseudonocardiales</taxon>
        <taxon>Pseudonocardiaceae</taxon>
        <taxon>Saccharothrix</taxon>
    </lineage>
</organism>
<dbReference type="InterPro" id="IPR001867">
    <property type="entry name" value="OmpR/PhoB-type_DNA-bd"/>
</dbReference>
<feature type="DNA-binding region" description="OmpR/PhoB-type" evidence="5">
    <location>
        <begin position="1"/>
        <end position="105"/>
    </location>
</feature>
<dbReference type="InterPro" id="IPR016032">
    <property type="entry name" value="Sig_transdc_resp-reg_C-effctor"/>
</dbReference>
<dbReference type="InterPro" id="IPR036388">
    <property type="entry name" value="WH-like_DNA-bd_sf"/>
</dbReference>
<keyword evidence="2" id="KW-0805">Transcription regulation</keyword>
<evidence type="ECO:0000256" key="6">
    <source>
        <dbReference type="SAM" id="MobiDB-lite"/>
    </source>
</evidence>
<evidence type="ECO:0000313" key="8">
    <source>
        <dbReference type="EMBL" id="GGP76262.1"/>
    </source>
</evidence>
<name>A0A918AUD4_9PSEU</name>
<dbReference type="Gene3D" id="1.25.40.10">
    <property type="entry name" value="Tetratricopeptide repeat domain"/>
    <property type="match status" value="2"/>
</dbReference>
<comment type="caution">
    <text evidence="8">The sequence shown here is derived from an EMBL/GenBank/DDBJ whole genome shotgun (WGS) entry which is preliminary data.</text>
</comment>
<protein>
    <submittedName>
        <fullName evidence="8">SARP family transcriptional regulator</fullName>
    </submittedName>
</protein>
<dbReference type="PANTHER" id="PTHR35807">
    <property type="entry name" value="TRANSCRIPTIONAL REGULATOR REDD-RELATED"/>
    <property type="match status" value="1"/>
</dbReference>
<dbReference type="SUPFAM" id="SSF52540">
    <property type="entry name" value="P-loop containing nucleoside triphosphate hydrolases"/>
    <property type="match status" value="1"/>
</dbReference>
<feature type="region of interest" description="Disordered" evidence="6">
    <location>
        <begin position="260"/>
        <end position="298"/>
    </location>
</feature>
<dbReference type="GO" id="GO:0003677">
    <property type="term" value="F:DNA binding"/>
    <property type="evidence" value="ECO:0007669"/>
    <property type="project" value="UniProtKB-UniRule"/>
</dbReference>
<dbReference type="SMART" id="SM00862">
    <property type="entry name" value="Trans_reg_C"/>
    <property type="match status" value="1"/>
</dbReference>
<dbReference type="Pfam" id="PF13191">
    <property type="entry name" value="AAA_16"/>
    <property type="match status" value="1"/>
</dbReference>
<dbReference type="AlphaFoldDB" id="A0A918AUD4"/>
<dbReference type="InterPro" id="IPR041664">
    <property type="entry name" value="AAA_16"/>
</dbReference>
<dbReference type="Pfam" id="PF00486">
    <property type="entry name" value="Trans_reg_C"/>
    <property type="match status" value="1"/>
</dbReference>
<feature type="compositionally biased region" description="Basic and acidic residues" evidence="6">
    <location>
        <begin position="268"/>
        <end position="281"/>
    </location>
</feature>
<dbReference type="InterPro" id="IPR027417">
    <property type="entry name" value="P-loop_NTPase"/>
</dbReference>
<dbReference type="InterPro" id="IPR011990">
    <property type="entry name" value="TPR-like_helical_dom_sf"/>
</dbReference>
<gene>
    <name evidence="8" type="ORF">GCM10010185_57440</name>
</gene>
<proteinExistence type="inferred from homology"/>
<evidence type="ECO:0000256" key="3">
    <source>
        <dbReference type="ARBA" id="ARBA00023125"/>
    </source>
</evidence>
<dbReference type="CDD" id="cd15831">
    <property type="entry name" value="BTAD"/>
    <property type="match status" value="1"/>
</dbReference>
<keyword evidence="3 5" id="KW-0238">DNA-binding</keyword>
<evidence type="ECO:0000256" key="4">
    <source>
        <dbReference type="ARBA" id="ARBA00023163"/>
    </source>
</evidence>
<reference evidence="8" key="1">
    <citation type="journal article" date="2014" name="Int. J. Syst. Evol. Microbiol.">
        <title>Complete genome sequence of Corynebacterium casei LMG S-19264T (=DSM 44701T), isolated from a smear-ripened cheese.</title>
        <authorList>
            <consortium name="US DOE Joint Genome Institute (JGI-PGF)"/>
            <person name="Walter F."/>
            <person name="Albersmeier A."/>
            <person name="Kalinowski J."/>
            <person name="Ruckert C."/>
        </authorList>
    </citation>
    <scope>NUCLEOTIDE SEQUENCE</scope>
    <source>
        <strain evidence="8">JCM 3313</strain>
    </source>
</reference>
<evidence type="ECO:0000256" key="1">
    <source>
        <dbReference type="ARBA" id="ARBA00005820"/>
    </source>
</evidence>
<dbReference type="InterPro" id="IPR051677">
    <property type="entry name" value="AfsR-DnrI-RedD_regulator"/>
</dbReference>
<dbReference type="GO" id="GO:0006355">
    <property type="term" value="P:regulation of DNA-templated transcription"/>
    <property type="evidence" value="ECO:0007669"/>
    <property type="project" value="InterPro"/>
</dbReference>
<dbReference type="RefSeq" id="WP_189226448.1">
    <property type="nucleotide sequence ID" value="NZ_BMRG01000016.1"/>
</dbReference>
<reference evidence="8" key="2">
    <citation type="submission" date="2020-09" db="EMBL/GenBank/DDBJ databases">
        <authorList>
            <person name="Sun Q."/>
            <person name="Ohkuma M."/>
        </authorList>
    </citation>
    <scope>NUCLEOTIDE SEQUENCE</scope>
    <source>
        <strain evidence="8">JCM 3313</strain>
    </source>
</reference>
<accession>A0A918AUD4</accession>
<dbReference type="PROSITE" id="PS51755">
    <property type="entry name" value="OMPR_PHOB"/>
    <property type="match status" value="1"/>
</dbReference>
<dbReference type="SMART" id="SM01043">
    <property type="entry name" value="BTAD"/>
    <property type="match status" value="1"/>
</dbReference>
<dbReference type="EMBL" id="BMRG01000016">
    <property type="protein sequence ID" value="GGP76262.1"/>
    <property type="molecule type" value="Genomic_DNA"/>
</dbReference>
<dbReference type="Proteomes" id="UP000639606">
    <property type="component" value="Unassembled WGS sequence"/>
</dbReference>
<sequence>MTAPTAQPLRVALLGPVRAWSGEREVALGSSRQRGVFAVLALRPGVPVRRDELIRGVWGDDAPATAEGSVHTYVSVLRKALEPERARGTASRLLESVGSGYRLVLAPDASDVAEFTALRERARERLDSGDPEGAVRALDAALALWRGAPLAGLDGPVARAHRVRLAELRASARELRAEAALVAGIHLDVIGELGALVTEEPLRERARELLMTALHRTGRNAEALEVFREARRVLRAELGVEPGPGLRAAHERVLRNEQPVLGGVPVPDRPRPPVDTARARAEVVGPAPSSRPSRSDTRAPLLLGRDAELAVAHGLVEDVSAGRGRTLWIEGEVGIGKSALLAAVLAAAGAAGHQVAHAAGDELGARFPLRLALDCLGVDPRAPDPRRAATARALRDDRPADGSLLTATDPIAVAVDRLVELVERLAAHHPLVVALDDLQWSDESSARLWHRLVVLTRRLPLLLVGVARPVPHRADVARLRQAVSTAGGAVLDLAPLPEDTVADLVGELVGAPPGPALRRIAAMAGGNPLYAREVVDALVHEHAVRIDTGVAEVPPDALDRAPRSLVSAVTGRLDFLSAPTREVLRWAAVLGGEFSVGALAVVLGKPVPELLPAFTEAVAAGVLRDAGPRMGFRHPLLRQVLYEATPAPLRTALHQQAAQALAASGAAEEEVAGQLSASSEEIGSWAVPWLMDRAPALVRWAPLVAVELLQRGLRSPAARGEHVATLTVHLSSALFRVGRDAEAAEHARRALPRLRAPDRIGEARWTLAYVPYRASRPHEALEALREALADPALTDTWRARLLSLLALVQRAGVGELDAAAASARQAVAAGERANDPFATGQALGVLWQVDAVRRNYPRAIGHLDRALEVVGTAPGLADLRLVLLDNRVFTLQCLDRLDEATESLERAFATAGAGAPVAGLQVTAAVHRFWLGDWDNAAARLDAIVADDPEFTGFGLREGGPVLLLHGVAALIAAHRDDDSRLRDHLAAGADLPLVSVADQENCDFLVAARAAEAARRGEDARAVELLGAILDPRHAQMMLRHQWLPELVRLALARDDLATAQAAAAACQAESAAEGASARAAAAARRCRCLLDGDADGLLAVAAHYRSVGRVFELAQTLEDRAALLSRQARTPQAEEALREAVGLYRGMGATWDIRRATARVT</sequence>
<evidence type="ECO:0000259" key="7">
    <source>
        <dbReference type="PROSITE" id="PS51755"/>
    </source>
</evidence>
<evidence type="ECO:0000313" key="9">
    <source>
        <dbReference type="Proteomes" id="UP000639606"/>
    </source>
</evidence>
<comment type="similarity">
    <text evidence="1">Belongs to the AfsR/DnrI/RedD regulatory family.</text>
</comment>
<dbReference type="InterPro" id="IPR005158">
    <property type="entry name" value="BTAD"/>
</dbReference>
<evidence type="ECO:0000256" key="2">
    <source>
        <dbReference type="ARBA" id="ARBA00023015"/>
    </source>
</evidence>
<dbReference type="GO" id="GO:0000160">
    <property type="term" value="P:phosphorelay signal transduction system"/>
    <property type="evidence" value="ECO:0007669"/>
    <property type="project" value="InterPro"/>
</dbReference>
<evidence type="ECO:0000256" key="5">
    <source>
        <dbReference type="PROSITE-ProRule" id="PRU01091"/>
    </source>
</evidence>
<dbReference type="Pfam" id="PF03704">
    <property type="entry name" value="BTAD"/>
    <property type="match status" value="1"/>
</dbReference>
<keyword evidence="9" id="KW-1185">Reference proteome</keyword>
<keyword evidence="4" id="KW-0804">Transcription</keyword>
<feature type="domain" description="OmpR/PhoB-type" evidence="7">
    <location>
        <begin position="1"/>
        <end position="105"/>
    </location>
</feature>
<dbReference type="SUPFAM" id="SSF48452">
    <property type="entry name" value="TPR-like"/>
    <property type="match status" value="2"/>
</dbReference>
<dbReference type="PANTHER" id="PTHR35807:SF1">
    <property type="entry name" value="TRANSCRIPTIONAL REGULATOR REDD"/>
    <property type="match status" value="1"/>
</dbReference>
<dbReference type="CDD" id="cd00383">
    <property type="entry name" value="trans_reg_C"/>
    <property type="match status" value="1"/>
</dbReference>